<keyword evidence="2" id="KW-1133">Transmembrane helix</keyword>
<keyword evidence="2" id="KW-0472">Membrane</keyword>
<keyword evidence="1" id="KW-0732">Signal</keyword>
<dbReference type="PANTHER" id="PTHR30570:SF1">
    <property type="entry name" value="PHOSPHATE-BINDING PROTEIN PSTS"/>
    <property type="match status" value="1"/>
</dbReference>
<dbReference type="RefSeq" id="WP_381019858.1">
    <property type="nucleotide sequence ID" value="NZ_JBHSNY010000003.1"/>
</dbReference>
<comment type="caution">
    <text evidence="4">The sequence shown here is derived from an EMBL/GenBank/DDBJ whole genome shotgun (WGS) entry which is preliminary data.</text>
</comment>
<proteinExistence type="predicted"/>
<dbReference type="PANTHER" id="PTHR30570">
    <property type="entry name" value="PERIPLASMIC PHOSPHATE BINDING COMPONENT OF PHOSPHATE ABC TRANSPORTER"/>
    <property type="match status" value="1"/>
</dbReference>
<gene>
    <name evidence="4" type="ORF">ACFPZJ_10545</name>
</gene>
<evidence type="ECO:0000259" key="3">
    <source>
        <dbReference type="Pfam" id="PF12849"/>
    </source>
</evidence>
<keyword evidence="2" id="KW-0812">Transmembrane</keyword>
<accession>A0ABW0UNC8</accession>
<evidence type="ECO:0000313" key="5">
    <source>
        <dbReference type="Proteomes" id="UP001596154"/>
    </source>
</evidence>
<dbReference type="SUPFAM" id="SSF53850">
    <property type="entry name" value="Periplasmic binding protein-like II"/>
    <property type="match status" value="1"/>
</dbReference>
<reference evidence="5" key="1">
    <citation type="journal article" date="2019" name="Int. J. Syst. Evol. Microbiol.">
        <title>The Global Catalogue of Microorganisms (GCM) 10K type strain sequencing project: providing services to taxonomists for standard genome sequencing and annotation.</title>
        <authorList>
            <consortium name="The Broad Institute Genomics Platform"/>
            <consortium name="The Broad Institute Genome Sequencing Center for Infectious Disease"/>
            <person name="Wu L."/>
            <person name="Ma J."/>
        </authorList>
    </citation>
    <scope>NUCLEOTIDE SEQUENCE [LARGE SCALE GENOMIC DNA]</scope>
    <source>
        <strain evidence="5">CGMCC 4.7248</strain>
    </source>
</reference>
<dbReference type="EMBL" id="JBHSNY010000003">
    <property type="protein sequence ID" value="MFC5634214.1"/>
    <property type="molecule type" value="Genomic_DNA"/>
</dbReference>
<feature type="transmembrane region" description="Helical" evidence="2">
    <location>
        <begin position="6"/>
        <end position="28"/>
    </location>
</feature>
<feature type="domain" description="PBP" evidence="3">
    <location>
        <begin position="229"/>
        <end position="481"/>
    </location>
</feature>
<name>A0ABW0UNC8_9ACTN</name>
<keyword evidence="5" id="KW-1185">Reference proteome</keyword>
<evidence type="ECO:0000313" key="4">
    <source>
        <dbReference type="EMBL" id="MFC5634214.1"/>
    </source>
</evidence>
<evidence type="ECO:0000256" key="1">
    <source>
        <dbReference type="ARBA" id="ARBA00022729"/>
    </source>
</evidence>
<dbReference type="InterPro" id="IPR024370">
    <property type="entry name" value="PBP_domain"/>
</dbReference>
<dbReference type="Pfam" id="PF12849">
    <property type="entry name" value="PBP_like_2"/>
    <property type="match status" value="1"/>
</dbReference>
<feature type="transmembrane region" description="Helical" evidence="2">
    <location>
        <begin position="201"/>
        <end position="219"/>
    </location>
</feature>
<dbReference type="InterPro" id="IPR050811">
    <property type="entry name" value="Phosphate_ABC_transporter"/>
</dbReference>
<dbReference type="Gene3D" id="3.40.190.10">
    <property type="entry name" value="Periplasmic binding protein-like II"/>
    <property type="match status" value="2"/>
</dbReference>
<protein>
    <submittedName>
        <fullName evidence="4">PstS family phosphate ABC transporter substrate-binding protein</fullName>
    </submittedName>
</protein>
<dbReference type="Proteomes" id="UP001596154">
    <property type="component" value="Unassembled WGS sequence"/>
</dbReference>
<organism evidence="4 5">
    <name type="scientific">Streptomyces bullii</name>
    <dbReference type="NCBI Taxonomy" id="349910"/>
    <lineage>
        <taxon>Bacteria</taxon>
        <taxon>Bacillati</taxon>
        <taxon>Actinomycetota</taxon>
        <taxon>Actinomycetes</taxon>
        <taxon>Kitasatosporales</taxon>
        <taxon>Streptomycetaceae</taxon>
        <taxon>Streptomyces</taxon>
    </lineage>
</organism>
<evidence type="ECO:0000256" key="2">
    <source>
        <dbReference type="SAM" id="Phobius"/>
    </source>
</evidence>
<sequence length="513" mass="55082">MEWLSAENLVAVGTALLGIVASGVMVWYERRVPRRKRIGYRVQMDNPIGDDVRSGRANVRLGLFDEAPVMADATLVLLRIENDGSQGIDHDDYTGPELHGLTAVFTDRVIRGVSVTQPSHADHLMDHFTPARGFGCEGNTLRIPRVPLNRGDHFKLLVLLSGGDVGREIRLTGGLRDGEVHPNRSATPDDQPPVFSLPARLLTGLLTLSVLALAGIIVARDDVRPPLGCERGELTVTGSTAFAPVLETLAKEYEKDCEGAAITVQARGSEAGVAELAALGATSKRRFPPVIAFTDGPMGDSRRLTGEKVALSAFTLVVNPAVGLERNSLTTRQVRDLYAGRYQRWDQLDPGLAPDPVVLVSRDAYSGTRQIFQNRVLGGWELAPTTSLDCAPPGDPATGARVTRCELGSTQAVLKKVAEQRGAIGYSELTLAGAHRDVRPVALDGKRASTAIGSTYPYRSVEYAYTYGPAPAGSLAAAFLAHLDRSTSRRVIQDHGHLPCPPDDRGWCAPAPS</sequence>